<dbReference type="HOGENOM" id="CLU_200179_0_0_6"/>
<gene>
    <name evidence="2" type="ORF">F969_01744</name>
    <name evidence="3" type="ORF">IAQ69_04490</name>
</gene>
<evidence type="ECO:0000313" key="4">
    <source>
        <dbReference type="Proteomes" id="UP000013070"/>
    </source>
</evidence>
<dbReference type="PROSITE" id="PS51257">
    <property type="entry name" value="PROKAR_LIPOPROTEIN"/>
    <property type="match status" value="1"/>
</dbReference>
<dbReference type="EMBL" id="APPE01000052">
    <property type="protein sequence ID" value="ENU99292.1"/>
    <property type="molecule type" value="Genomic_DNA"/>
</dbReference>
<reference evidence="3 5" key="2">
    <citation type="submission" date="2020-08" db="EMBL/GenBank/DDBJ databases">
        <title>Emergence of ISAba1-mediated novel tet(X) in Acinetobacter variabilis from a chicken farm.</title>
        <authorList>
            <person name="Peng K."/>
            <person name="Li R."/>
        </authorList>
    </citation>
    <scope>NUCLEOTIDE SEQUENCE [LARGE SCALE GENOMIC DNA]</scope>
    <source>
        <strain evidence="3 5">XM9F202-2</strain>
    </source>
</reference>
<evidence type="ECO:0008006" key="6">
    <source>
        <dbReference type="Google" id="ProtNLM"/>
    </source>
</evidence>
<organism evidence="2 4">
    <name type="scientific">Acinetobacter variabilis</name>
    <dbReference type="NCBI Taxonomy" id="70346"/>
    <lineage>
        <taxon>Bacteria</taxon>
        <taxon>Pseudomonadati</taxon>
        <taxon>Pseudomonadota</taxon>
        <taxon>Gammaproteobacteria</taxon>
        <taxon>Moraxellales</taxon>
        <taxon>Moraxellaceae</taxon>
        <taxon>Acinetobacter</taxon>
    </lineage>
</organism>
<reference evidence="2 4" key="1">
    <citation type="submission" date="2013-02" db="EMBL/GenBank/DDBJ databases">
        <title>The Genome Sequence of Acinetobacter sp. NIPH 899.</title>
        <authorList>
            <consortium name="The Broad Institute Genome Sequencing Platform"/>
            <consortium name="The Broad Institute Genome Sequencing Center for Infectious Disease"/>
            <person name="Cerqueira G."/>
            <person name="Feldgarden M."/>
            <person name="Courvalin P."/>
            <person name="Perichon B."/>
            <person name="Grillot-Courvalin C."/>
            <person name="Clermont D."/>
            <person name="Rocha E."/>
            <person name="Yoon E.-J."/>
            <person name="Nemec A."/>
            <person name="Walker B."/>
            <person name="Young S.K."/>
            <person name="Zeng Q."/>
            <person name="Gargeya S."/>
            <person name="Fitzgerald M."/>
            <person name="Haas B."/>
            <person name="Abouelleil A."/>
            <person name="Alvarado L."/>
            <person name="Arachchi H.M."/>
            <person name="Berlin A.M."/>
            <person name="Chapman S.B."/>
            <person name="Dewar J."/>
            <person name="Goldberg J."/>
            <person name="Griggs A."/>
            <person name="Gujja S."/>
            <person name="Hansen M."/>
            <person name="Howarth C."/>
            <person name="Imamovic A."/>
            <person name="Larimer J."/>
            <person name="McCowan C."/>
            <person name="Murphy C."/>
            <person name="Neiman D."/>
            <person name="Pearson M."/>
            <person name="Priest M."/>
            <person name="Roberts A."/>
            <person name="Saif S."/>
            <person name="Shea T."/>
            <person name="Sisk P."/>
            <person name="Sykes S."/>
            <person name="Wortman J."/>
            <person name="Nusbaum C."/>
            <person name="Birren B."/>
        </authorList>
    </citation>
    <scope>NUCLEOTIDE SEQUENCE [LARGE SCALE GENOMIC DNA]</scope>
    <source>
        <strain evidence="2 4">NIPH 899</strain>
    </source>
</reference>
<dbReference type="RefSeq" id="WP_004782913.1">
    <property type="nucleotide sequence ID" value="NZ_AP024524.1"/>
</dbReference>
<keyword evidence="4" id="KW-1185">Reference proteome</keyword>
<evidence type="ECO:0000313" key="2">
    <source>
        <dbReference type="EMBL" id="ENU99292.1"/>
    </source>
</evidence>
<proteinExistence type="predicted"/>
<sequence>MKKMILLSSVLAVALTGCVVDPWDEGYRGHHDRNGHYDRDRGDKDWKKHKDHRDWKRDRGDRDWRRNR</sequence>
<dbReference type="eggNOG" id="ENOG5031RW4">
    <property type="taxonomic scope" value="Bacteria"/>
</dbReference>
<feature type="region of interest" description="Disordered" evidence="1">
    <location>
        <begin position="22"/>
        <end position="68"/>
    </location>
</feature>
<accession>A0A427M9U8</accession>
<dbReference type="PATRIC" id="fig|1217710.3.peg.1645"/>
<evidence type="ECO:0000256" key="1">
    <source>
        <dbReference type="SAM" id="MobiDB-lite"/>
    </source>
</evidence>
<name>N8WVH6_9GAMM</name>
<dbReference type="Proteomes" id="UP000013070">
    <property type="component" value="Unassembled WGS sequence"/>
</dbReference>
<evidence type="ECO:0000313" key="5">
    <source>
        <dbReference type="Proteomes" id="UP000596079"/>
    </source>
</evidence>
<accession>N8WVH6</accession>
<feature type="compositionally biased region" description="Basic and acidic residues" evidence="1">
    <location>
        <begin position="25"/>
        <end position="68"/>
    </location>
</feature>
<dbReference type="AlphaFoldDB" id="N8WVH6"/>
<evidence type="ECO:0000313" key="3">
    <source>
        <dbReference type="EMBL" id="QQN88939.1"/>
    </source>
</evidence>
<dbReference type="Proteomes" id="UP000596079">
    <property type="component" value="Chromosome"/>
</dbReference>
<dbReference type="EMBL" id="CP060811">
    <property type="protein sequence ID" value="QQN88939.1"/>
    <property type="molecule type" value="Genomic_DNA"/>
</dbReference>
<protein>
    <recommendedName>
        <fullName evidence="6">Lipoprotein</fullName>
    </recommendedName>
</protein>
<dbReference type="GeneID" id="89666613"/>